<organism evidence="13 14">
    <name type="scientific">Hypsizygus marmoreus</name>
    <name type="common">White beech mushroom</name>
    <name type="synonym">Agaricus marmoreus</name>
    <dbReference type="NCBI Taxonomy" id="39966"/>
    <lineage>
        <taxon>Eukaryota</taxon>
        <taxon>Fungi</taxon>
        <taxon>Dikarya</taxon>
        <taxon>Basidiomycota</taxon>
        <taxon>Agaricomycotina</taxon>
        <taxon>Agaricomycetes</taxon>
        <taxon>Agaricomycetidae</taxon>
        <taxon>Agaricales</taxon>
        <taxon>Tricholomatineae</taxon>
        <taxon>Lyophyllaceae</taxon>
        <taxon>Hypsizygus</taxon>
    </lineage>
</organism>
<feature type="compositionally biased region" description="Polar residues" evidence="11">
    <location>
        <begin position="21"/>
        <end position="38"/>
    </location>
</feature>
<dbReference type="SUPFAM" id="SSF56091">
    <property type="entry name" value="DNA ligase/mRNA capping enzyme, catalytic domain"/>
    <property type="match status" value="1"/>
</dbReference>
<dbReference type="Gene3D" id="3.30.470.30">
    <property type="entry name" value="DNA ligase/mRNA capping enzyme"/>
    <property type="match status" value="1"/>
</dbReference>
<dbReference type="PROSITE" id="PS50160">
    <property type="entry name" value="DNA_LIGASE_A3"/>
    <property type="match status" value="1"/>
</dbReference>
<keyword evidence="14" id="KW-1185">Reference proteome</keyword>
<keyword evidence="4" id="KW-0235">DNA replication</keyword>
<dbReference type="GO" id="GO:0006310">
    <property type="term" value="P:DNA recombination"/>
    <property type="evidence" value="ECO:0007669"/>
    <property type="project" value="UniProtKB-KW"/>
</dbReference>
<evidence type="ECO:0000256" key="8">
    <source>
        <dbReference type="ARBA" id="ARBA00034003"/>
    </source>
</evidence>
<dbReference type="GO" id="GO:0003910">
    <property type="term" value="F:DNA ligase (ATP) activity"/>
    <property type="evidence" value="ECO:0007669"/>
    <property type="project" value="UniProtKB-EC"/>
</dbReference>
<feature type="domain" description="ATP-dependent DNA ligase family profile" evidence="12">
    <location>
        <begin position="513"/>
        <end position="675"/>
    </location>
</feature>
<reference evidence="13" key="1">
    <citation type="submission" date="2018-04" db="EMBL/GenBank/DDBJ databases">
        <title>Whole genome sequencing of Hypsizygus marmoreus.</title>
        <authorList>
            <person name="Choi I.-G."/>
            <person name="Min B."/>
            <person name="Kim J.-G."/>
            <person name="Kim S."/>
            <person name="Oh Y.-L."/>
            <person name="Kong W.-S."/>
            <person name="Park H."/>
            <person name="Jeong J."/>
            <person name="Song E.-S."/>
        </authorList>
    </citation>
    <scope>NUCLEOTIDE SEQUENCE [LARGE SCALE GENOMIC DNA]</scope>
    <source>
        <strain evidence="13">51987-8</strain>
    </source>
</reference>
<dbReference type="GO" id="GO:0006273">
    <property type="term" value="P:lagging strand elongation"/>
    <property type="evidence" value="ECO:0007669"/>
    <property type="project" value="TreeGrafter"/>
</dbReference>
<dbReference type="GO" id="GO:0005634">
    <property type="term" value="C:nucleus"/>
    <property type="evidence" value="ECO:0007669"/>
    <property type="project" value="UniProtKB-SubCell"/>
</dbReference>
<dbReference type="GO" id="GO:0003677">
    <property type="term" value="F:DNA binding"/>
    <property type="evidence" value="ECO:0007669"/>
    <property type="project" value="InterPro"/>
</dbReference>
<evidence type="ECO:0000256" key="2">
    <source>
        <dbReference type="ARBA" id="ARBA00007572"/>
    </source>
</evidence>
<dbReference type="Gene3D" id="3.30.1490.70">
    <property type="match status" value="1"/>
</dbReference>
<dbReference type="GO" id="GO:0071897">
    <property type="term" value="P:DNA biosynthetic process"/>
    <property type="evidence" value="ECO:0007669"/>
    <property type="project" value="InterPro"/>
</dbReference>
<keyword evidence="9" id="KW-0233">DNA recombination</keyword>
<dbReference type="Gene3D" id="2.40.50.140">
    <property type="entry name" value="Nucleic acid-binding proteins"/>
    <property type="match status" value="1"/>
</dbReference>
<keyword evidence="6 9" id="KW-0067">ATP-binding</keyword>
<dbReference type="InterPro" id="IPR012309">
    <property type="entry name" value="DNA_ligase_ATP-dep_C"/>
</dbReference>
<keyword evidence="7" id="KW-0539">Nucleus</keyword>
<dbReference type="InterPro" id="IPR000977">
    <property type="entry name" value="DNA_ligase_ATP-dep"/>
</dbReference>
<evidence type="ECO:0000313" key="13">
    <source>
        <dbReference type="EMBL" id="RDB24765.1"/>
    </source>
</evidence>
<accession>A0A369JWL3</accession>
<protein>
    <recommendedName>
        <fullName evidence="9">DNA ligase</fullName>
        <ecNumber evidence="9">6.5.1.1</ecNumber>
    </recommendedName>
</protein>
<dbReference type="InterPro" id="IPR012340">
    <property type="entry name" value="NA-bd_OB-fold"/>
</dbReference>
<feature type="region of interest" description="Disordered" evidence="11">
    <location>
        <begin position="602"/>
        <end position="622"/>
    </location>
</feature>
<name>A0A369JWL3_HYPMA</name>
<dbReference type="Pfam" id="PF01068">
    <property type="entry name" value="DNA_ligase_A_M"/>
    <property type="match status" value="1"/>
</dbReference>
<keyword evidence="3 9" id="KW-0436">Ligase</keyword>
<dbReference type="NCBIfam" id="TIGR00574">
    <property type="entry name" value="dnl1"/>
    <property type="match status" value="1"/>
</dbReference>
<evidence type="ECO:0000256" key="11">
    <source>
        <dbReference type="SAM" id="MobiDB-lite"/>
    </source>
</evidence>
<dbReference type="InterPro" id="IPR036599">
    <property type="entry name" value="DNA_ligase_N_sf"/>
</dbReference>
<feature type="region of interest" description="Disordered" evidence="11">
    <location>
        <begin position="799"/>
        <end position="826"/>
    </location>
</feature>
<proteinExistence type="inferred from homology"/>
<dbReference type="Pfam" id="PF04675">
    <property type="entry name" value="DNA_ligase_A_N"/>
    <property type="match status" value="1"/>
</dbReference>
<dbReference type="InterPro" id="IPR012308">
    <property type="entry name" value="DNA_ligase_ATP-dep_N"/>
</dbReference>
<dbReference type="GO" id="GO:0005524">
    <property type="term" value="F:ATP binding"/>
    <property type="evidence" value="ECO:0007669"/>
    <property type="project" value="UniProtKB-KW"/>
</dbReference>
<dbReference type="InParanoid" id="A0A369JWL3"/>
<evidence type="ECO:0000256" key="5">
    <source>
        <dbReference type="ARBA" id="ARBA00022741"/>
    </source>
</evidence>
<gene>
    <name evidence="13" type="primary">adl1</name>
    <name evidence="13" type="ORF">Hypma_007690</name>
</gene>
<evidence type="ECO:0000256" key="7">
    <source>
        <dbReference type="ARBA" id="ARBA00023242"/>
    </source>
</evidence>
<dbReference type="CDD" id="cd07969">
    <property type="entry name" value="OBF_DNA_ligase_I"/>
    <property type="match status" value="1"/>
</dbReference>
<evidence type="ECO:0000256" key="6">
    <source>
        <dbReference type="ARBA" id="ARBA00022840"/>
    </source>
</evidence>
<evidence type="ECO:0000256" key="10">
    <source>
        <dbReference type="RuleBase" id="RU004196"/>
    </source>
</evidence>
<comment type="similarity">
    <text evidence="2 10">Belongs to the ATP-dependent DNA ligase family.</text>
</comment>
<dbReference type="OrthoDB" id="206088at2759"/>
<dbReference type="SUPFAM" id="SSF50249">
    <property type="entry name" value="Nucleic acid-binding proteins"/>
    <property type="match status" value="1"/>
</dbReference>
<dbReference type="InterPro" id="IPR050191">
    <property type="entry name" value="ATP-dep_DNA_ligase"/>
</dbReference>
<dbReference type="AlphaFoldDB" id="A0A369JWL3"/>
<dbReference type="PANTHER" id="PTHR45674:SF9">
    <property type="entry name" value="DNA LIGASE 3"/>
    <property type="match status" value="1"/>
</dbReference>
<feature type="compositionally biased region" description="Low complexity" evidence="11">
    <location>
        <begin position="78"/>
        <end position="91"/>
    </location>
</feature>
<dbReference type="FunCoup" id="A0A369JWL3">
    <property type="interactions" value="162"/>
</dbReference>
<evidence type="ECO:0000256" key="3">
    <source>
        <dbReference type="ARBA" id="ARBA00022598"/>
    </source>
</evidence>
<dbReference type="EC" id="6.5.1.1" evidence="9"/>
<dbReference type="GO" id="GO:0006281">
    <property type="term" value="P:DNA repair"/>
    <property type="evidence" value="ECO:0007669"/>
    <property type="project" value="UniProtKB-KW"/>
</dbReference>
<feature type="region of interest" description="Disordered" evidence="11">
    <location>
        <begin position="329"/>
        <end position="351"/>
    </location>
</feature>
<evidence type="ECO:0000259" key="12">
    <source>
        <dbReference type="PROSITE" id="PS50160"/>
    </source>
</evidence>
<dbReference type="Gene3D" id="1.10.3260.10">
    <property type="entry name" value="DNA ligase, ATP-dependent, N-terminal domain"/>
    <property type="match status" value="1"/>
</dbReference>
<feature type="region of interest" description="Disordered" evidence="11">
    <location>
        <begin position="1"/>
        <end position="59"/>
    </location>
</feature>
<comment type="catalytic activity">
    <reaction evidence="8 9">
        <text>ATP + (deoxyribonucleotide)n-3'-hydroxyl + 5'-phospho-(deoxyribonucleotide)m = (deoxyribonucleotide)n+m + AMP + diphosphate.</text>
        <dbReference type="EC" id="6.5.1.1"/>
    </reaction>
</comment>
<dbReference type="InterPro" id="IPR016059">
    <property type="entry name" value="DNA_ligase_ATP-dep_CS"/>
</dbReference>
<comment type="subcellular location">
    <subcellularLocation>
        <location evidence="1">Nucleus</location>
    </subcellularLocation>
</comment>
<dbReference type="InterPro" id="IPR012310">
    <property type="entry name" value="DNA_ligase_ATP-dep_cent"/>
</dbReference>
<dbReference type="Proteomes" id="UP000076154">
    <property type="component" value="Unassembled WGS sequence"/>
</dbReference>
<evidence type="ECO:0000256" key="1">
    <source>
        <dbReference type="ARBA" id="ARBA00004123"/>
    </source>
</evidence>
<dbReference type="Pfam" id="PF04679">
    <property type="entry name" value="DNA_ligase_A_C"/>
    <property type="match status" value="1"/>
</dbReference>
<evidence type="ECO:0000313" key="14">
    <source>
        <dbReference type="Proteomes" id="UP000076154"/>
    </source>
</evidence>
<dbReference type="STRING" id="39966.A0A369JWL3"/>
<evidence type="ECO:0000256" key="9">
    <source>
        <dbReference type="RuleBase" id="RU000617"/>
    </source>
</evidence>
<dbReference type="CDD" id="cd07900">
    <property type="entry name" value="Adenylation_DNA_ligase_I_Euk"/>
    <property type="match status" value="1"/>
</dbReference>
<dbReference type="PANTHER" id="PTHR45674">
    <property type="entry name" value="DNA LIGASE 1/3 FAMILY MEMBER"/>
    <property type="match status" value="1"/>
</dbReference>
<dbReference type="FunFam" id="3.30.470.30:FF:000002">
    <property type="entry name" value="DNA ligase"/>
    <property type="match status" value="1"/>
</dbReference>
<keyword evidence="9" id="KW-0234">DNA repair</keyword>
<feature type="compositionally biased region" description="Polar residues" evidence="11">
    <location>
        <begin position="329"/>
        <end position="339"/>
    </location>
</feature>
<comment type="caution">
    <text evidence="13">The sequence shown here is derived from an EMBL/GenBank/DDBJ whole genome shotgun (WGS) entry which is preliminary data.</text>
</comment>
<keyword evidence="5 9" id="KW-0547">Nucleotide-binding</keyword>
<dbReference type="SUPFAM" id="SSF117018">
    <property type="entry name" value="ATP-dependent DNA ligase DNA-binding domain"/>
    <property type="match status" value="1"/>
</dbReference>
<feature type="compositionally biased region" description="Polar residues" evidence="11">
    <location>
        <begin position="817"/>
        <end position="826"/>
    </location>
</feature>
<keyword evidence="9" id="KW-0227">DNA damage</keyword>
<dbReference type="EMBL" id="LUEZ02000041">
    <property type="protein sequence ID" value="RDB24765.1"/>
    <property type="molecule type" value="Genomic_DNA"/>
</dbReference>
<sequence length="826" mass="91883">MPKRSRSATTPLTPNRKRTKTSQPQPSIHQFFSPTTKPSPLVDSDYLPGIPGPSRKKPIPEIIDVDLTEDEGETLKHSPSVSAPTAPATSTPSMMKFAANSVKPTVYDDLTLDPVVYDTIIRPWPSATLPYSFLAHTLATLAQTRSRILIQNTLTNSLRTIILHDSASLLPALYLLSNTLAPPYSPVELGLGPSIISRAIQHVSGLSAHALKKLYVETGDVGDVAFSAKSNVRTLLPHPPLLVTSVYSSLLKIALCKGNGAAKEKQKIVERLLLAASGEEIRFLTRTLSQNLRVGAVRTSILTALSRAMVLTPLCHLTSEDSYSSYHVSQLGGNVQSPTKGKGKRSESERDDVTVKFTQAEVLLRRVYVQHPNYEHIVSALLRGGLDNLQHMVSLTVGIPLHPTLGSPTRSLEEIYEVAGDRPFVAEFKYDGQRAQIHGFIENGEVSVRIFSRHLEDMTAKYPDVVLMVKSIFDRHSEVTSFILDSEIVAIDHDGNLKTFQELSNRARKDVDLQDVRVSVCVFAFDVMYLDGESLLEHTFRERRNTLHSRFQRFIPSDERAARFDHVDSCWSEKGRDAVEQFWERAIGSRCEGLMIKLLDNEPTTEGDKNKTSKTRRKQLPATYEPDKRTSAWLKLKKDYVTGLGDTLDLIPIGAWHGNGRKAQWWSPILLGVWQPESGRVVALCKCMSGFTDAFYKSLTERYQLSENADTCSVQPLWECDIGGLKPEVYFKPQEVWEIRGADITLSPVSVAAKGLVSDTRGLSLRFPRFLKVRADKNIEQASTPRFLASLWKKQEAKGGVQGMNDDGELIDINMGDSDSNSFDSD</sequence>
<feature type="region of interest" description="Disordered" evidence="11">
    <location>
        <begin position="72"/>
        <end position="91"/>
    </location>
</feature>
<evidence type="ECO:0000256" key="4">
    <source>
        <dbReference type="ARBA" id="ARBA00022705"/>
    </source>
</evidence>
<dbReference type="PROSITE" id="PS00697">
    <property type="entry name" value="DNA_LIGASE_A1"/>
    <property type="match status" value="1"/>
</dbReference>